<evidence type="ECO:0000256" key="5">
    <source>
        <dbReference type="ARBA" id="ARBA00022683"/>
    </source>
</evidence>
<organism evidence="10">
    <name type="scientific">candidate division WOR-3 bacterium</name>
    <dbReference type="NCBI Taxonomy" id="2052148"/>
    <lineage>
        <taxon>Bacteria</taxon>
        <taxon>Bacteria division WOR-3</taxon>
    </lineage>
</organism>
<feature type="transmembrane region" description="Helical" evidence="9">
    <location>
        <begin position="94"/>
        <end position="115"/>
    </location>
</feature>
<keyword evidence="7 9" id="KW-1133">Transmembrane helix</keyword>
<proteinExistence type="predicted"/>
<feature type="transmembrane region" description="Helical" evidence="9">
    <location>
        <begin position="175"/>
        <end position="193"/>
    </location>
</feature>
<dbReference type="Pfam" id="PF03609">
    <property type="entry name" value="EII-Sor"/>
    <property type="match status" value="1"/>
</dbReference>
<dbReference type="GO" id="GO:0009401">
    <property type="term" value="P:phosphoenolpyruvate-dependent sugar phosphotransferase system"/>
    <property type="evidence" value="ECO:0007669"/>
    <property type="project" value="UniProtKB-KW"/>
</dbReference>
<dbReference type="InterPro" id="IPR004700">
    <property type="entry name" value="PTS_IIC_man"/>
</dbReference>
<feature type="transmembrane region" description="Helical" evidence="9">
    <location>
        <begin position="135"/>
        <end position="163"/>
    </location>
</feature>
<evidence type="ECO:0000256" key="6">
    <source>
        <dbReference type="ARBA" id="ARBA00022692"/>
    </source>
</evidence>
<keyword evidence="5" id="KW-0598">Phosphotransferase system</keyword>
<evidence type="ECO:0000256" key="8">
    <source>
        <dbReference type="ARBA" id="ARBA00023136"/>
    </source>
</evidence>
<keyword evidence="3" id="KW-1003">Cell membrane</keyword>
<evidence type="ECO:0000256" key="7">
    <source>
        <dbReference type="ARBA" id="ARBA00022989"/>
    </source>
</evidence>
<evidence type="ECO:0000313" key="10">
    <source>
        <dbReference type="EMBL" id="HHS62352.1"/>
    </source>
</evidence>
<dbReference type="AlphaFoldDB" id="A0A7C6AFF7"/>
<evidence type="ECO:0000256" key="1">
    <source>
        <dbReference type="ARBA" id="ARBA00004651"/>
    </source>
</evidence>
<comment type="subcellular location">
    <subcellularLocation>
        <location evidence="1">Cell membrane</location>
        <topology evidence="1">Multi-pass membrane protein</topology>
    </subcellularLocation>
</comment>
<reference evidence="10" key="1">
    <citation type="journal article" date="2020" name="mSystems">
        <title>Genome- and Community-Level Interaction Insights into Carbon Utilization and Element Cycling Functions of Hydrothermarchaeota in Hydrothermal Sediment.</title>
        <authorList>
            <person name="Zhou Z."/>
            <person name="Liu Y."/>
            <person name="Xu W."/>
            <person name="Pan J."/>
            <person name="Luo Z.H."/>
            <person name="Li M."/>
        </authorList>
    </citation>
    <scope>NUCLEOTIDE SEQUENCE [LARGE SCALE GENOMIC DNA]</scope>
    <source>
        <strain evidence="10">SpSt-783</strain>
    </source>
</reference>
<dbReference type="GO" id="GO:0005886">
    <property type="term" value="C:plasma membrane"/>
    <property type="evidence" value="ECO:0007669"/>
    <property type="project" value="UniProtKB-SubCell"/>
</dbReference>
<comment type="caution">
    <text evidence="10">The sequence shown here is derived from an EMBL/GenBank/DDBJ whole genome shotgun (WGS) entry which is preliminary data.</text>
</comment>
<keyword evidence="8 9" id="KW-0472">Membrane</keyword>
<evidence type="ECO:0000256" key="9">
    <source>
        <dbReference type="SAM" id="Phobius"/>
    </source>
</evidence>
<accession>A0A7C6AFF7</accession>
<dbReference type="EMBL" id="DTHJ01000045">
    <property type="protein sequence ID" value="HHS62352.1"/>
    <property type="molecule type" value="Genomic_DNA"/>
</dbReference>
<gene>
    <name evidence="10" type="ORF">ENV70_01875</name>
</gene>
<keyword evidence="4" id="KW-0762">Sugar transport</keyword>
<evidence type="ECO:0000256" key="3">
    <source>
        <dbReference type="ARBA" id="ARBA00022475"/>
    </source>
</evidence>
<feature type="transmembrane region" description="Helical" evidence="9">
    <location>
        <begin position="198"/>
        <end position="213"/>
    </location>
</feature>
<protein>
    <recommendedName>
        <fullName evidence="11">PTS sugar transporter subunit IIC</fullName>
    </recommendedName>
</protein>
<sequence length="214" mass="23288">MMVISLTLLGALILLDKYAFGEFGISQPIVAGAIIGALCGDAKTGIFVGALFQMVFLANLPIGKDIPPDAQAAGIAGCGSYFLLKSSNQTEPNLMIVFLIGILVSILGSSLDIIVRRINEGLFYRFLRDHKKLYICHFAGVGTAFIRGLVLLLPLFFLVSIIRFPVSGAAFNKEFLLIIIVSLGIANGIYLYFKRQSFYFLVIGVICALAYFVF</sequence>
<evidence type="ECO:0000256" key="4">
    <source>
        <dbReference type="ARBA" id="ARBA00022597"/>
    </source>
</evidence>
<evidence type="ECO:0008006" key="11">
    <source>
        <dbReference type="Google" id="ProtNLM"/>
    </source>
</evidence>
<keyword evidence="6 9" id="KW-0812">Transmembrane</keyword>
<keyword evidence="2" id="KW-0813">Transport</keyword>
<name>A0A7C6AFF7_UNCW3</name>
<evidence type="ECO:0000256" key="2">
    <source>
        <dbReference type="ARBA" id="ARBA00022448"/>
    </source>
</evidence>